<dbReference type="AlphaFoldDB" id="A0A4S8PUN9"/>
<dbReference type="GO" id="GO:0006950">
    <property type="term" value="P:response to stress"/>
    <property type="evidence" value="ECO:0007669"/>
    <property type="project" value="TreeGrafter"/>
</dbReference>
<dbReference type="SMART" id="SM00347">
    <property type="entry name" value="HTH_MARR"/>
    <property type="match status" value="1"/>
</dbReference>
<keyword evidence="1" id="KW-0805">Transcription regulation</keyword>
<dbReference type="InterPro" id="IPR023187">
    <property type="entry name" value="Tscrpt_reg_MarR-type_CS"/>
</dbReference>
<name>A0A4S8PUN9_9ACTN</name>
<sequence length="229" mass="25253">MRRSRSRLYRSRIASRSIEAACGSSMLSPFARGVRAGMVSDPARHRPDTSCKEVSLKLTKSASRSSESDYREGMTNQDRREVRKSIESLSVAISARSIPRIIGPLMETQLTIQQLKVLSSVVVSEGSTASGLAEDFAVSLPTMSRLVDRLVKQDLVERAPDDGDQRVRRLRPTRLGRAVIAEILGARPELGSDVIDGLTLEELRALEIGMRAVNRELQALRTRTGAPRL</sequence>
<dbReference type="Gene3D" id="1.10.10.10">
    <property type="entry name" value="Winged helix-like DNA-binding domain superfamily/Winged helix DNA-binding domain"/>
    <property type="match status" value="1"/>
</dbReference>
<dbReference type="InterPro" id="IPR039422">
    <property type="entry name" value="MarR/SlyA-like"/>
</dbReference>
<gene>
    <name evidence="6" type="ORF">FAB82_23435</name>
</gene>
<evidence type="ECO:0000256" key="3">
    <source>
        <dbReference type="ARBA" id="ARBA00023163"/>
    </source>
</evidence>
<dbReference type="Proteomes" id="UP000308760">
    <property type="component" value="Unassembled WGS sequence"/>
</dbReference>
<proteinExistence type="predicted"/>
<dbReference type="InterPro" id="IPR000835">
    <property type="entry name" value="HTH_MarR-typ"/>
</dbReference>
<organism evidence="6 7">
    <name type="scientific">Glycomyces buryatensis</name>
    <dbReference type="NCBI Taxonomy" id="2570927"/>
    <lineage>
        <taxon>Bacteria</taxon>
        <taxon>Bacillati</taxon>
        <taxon>Actinomycetota</taxon>
        <taxon>Actinomycetes</taxon>
        <taxon>Glycomycetales</taxon>
        <taxon>Glycomycetaceae</taxon>
        <taxon>Glycomyces</taxon>
    </lineage>
</organism>
<feature type="region of interest" description="Disordered" evidence="4">
    <location>
        <begin position="39"/>
        <end position="80"/>
    </location>
</feature>
<evidence type="ECO:0000256" key="4">
    <source>
        <dbReference type="SAM" id="MobiDB-lite"/>
    </source>
</evidence>
<reference evidence="6 7" key="2">
    <citation type="submission" date="2019-05" db="EMBL/GenBank/DDBJ databases">
        <title>Glycomyces buryatensis sp. nov.</title>
        <authorList>
            <person name="Nikitina E."/>
        </authorList>
    </citation>
    <scope>NUCLEOTIDE SEQUENCE [LARGE SCALE GENOMIC DNA]</scope>
    <source>
        <strain evidence="6 7">18</strain>
    </source>
</reference>
<keyword evidence="2" id="KW-0238">DNA-binding</keyword>
<dbReference type="InterPro" id="IPR036390">
    <property type="entry name" value="WH_DNA-bd_sf"/>
</dbReference>
<evidence type="ECO:0000256" key="1">
    <source>
        <dbReference type="ARBA" id="ARBA00023015"/>
    </source>
</evidence>
<dbReference type="PANTHER" id="PTHR33164:SF103">
    <property type="entry name" value="REGULATORY PROTEIN MARR"/>
    <property type="match status" value="1"/>
</dbReference>
<evidence type="ECO:0000256" key="2">
    <source>
        <dbReference type="ARBA" id="ARBA00023125"/>
    </source>
</evidence>
<dbReference type="GO" id="GO:0003677">
    <property type="term" value="F:DNA binding"/>
    <property type="evidence" value="ECO:0007669"/>
    <property type="project" value="UniProtKB-KW"/>
</dbReference>
<dbReference type="InterPro" id="IPR036388">
    <property type="entry name" value="WH-like_DNA-bd_sf"/>
</dbReference>
<reference evidence="7" key="1">
    <citation type="submission" date="2019-04" db="EMBL/GenBank/DDBJ databases">
        <title>Nocardioides xinjiangensis sp. nov.</title>
        <authorList>
            <person name="Liu S."/>
        </authorList>
    </citation>
    <scope>NUCLEOTIDE SEQUENCE [LARGE SCALE GENOMIC DNA]</scope>
    <source>
        <strain evidence="7">18</strain>
    </source>
</reference>
<evidence type="ECO:0000313" key="6">
    <source>
        <dbReference type="EMBL" id="THV35220.1"/>
    </source>
</evidence>
<dbReference type="PRINTS" id="PR00598">
    <property type="entry name" value="HTHMARR"/>
</dbReference>
<keyword evidence="7" id="KW-1185">Reference proteome</keyword>
<dbReference type="PROSITE" id="PS01117">
    <property type="entry name" value="HTH_MARR_1"/>
    <property type="match status" value="1"/>
</dbReference>
<feature type="domain" description="HTH marR-type" evidence="5">
    <location>
        <begin position="79"/>
        <end position="215"/>
    </location>
</feature>
<dbReference type="PROSITE" id="PS50995">
    <property type="entry name" value="HTH_MARR_2"/>
    <property type="match status" value="1"/>
</dbReference>
<feature type="compositionally biased region" description="Basic and acidic residues" evidence="4">
    <location>
        <begin position="66"/>
        <end position="80"/>
    </location>
</feature>
<evidence type="ECO:0000313" key="7">
    <source>
        <dbReference type="Proteomes" id="UP000308760"/>
    </source>
</evidence>
<dbReference type="EMBL" id="STGY01000076">
    <property type="protein sequence ID" value="THV35220.1"/>
    <property type="molecule type" value="Genomic_DNA"/>
</dbReference>
<dbReference type="Pfam" id="PF01047">
    <property type="entry name" value="MarR"/>
    <property type="match status" value="1"/>
</dbReference>
<dbReference type="GO" id="GO:0003700">
    <property type="term" value="F:DNA-binding transcription factor activity"/>
    <property type="evidence" value="ECO:0007669"/>
    <property type="project" value="InterPro"/>
</dbReference>
<protein>
    <submittedName>
        <fullName evidence="6">MarR family transcriptional regulator</fullName>
    </submittedName>
</protein>
<accession>A0A4S8PUN9</accession>
<comment type="caution">
    <text evidence="6">The sequence shown here is derived from an EMBL/GenBank/DDBJ whole genome shotgun (WGS) entry which is preliminary data.</text>
</comment>
<dbReference type="PANTHER" id="PTHR33164">
    <property type="entry name" value="TRANSCRIPTIONAL REGULATOR, MARR FAMILY"/>
    <property type="match status" value="1"/>
</dbReference>
<dbReference type="SUPFAM" id="SSF46785">
    <property type="entry name" value="Winged helix' DNA-binding domain"/>
    <property type="match status" value="1"/>
</dbReference>
<feature type="compositionally biased region" description="Basic and acidic residues" evidence="4">
    <location>
        <begin position="42"/>
        <end position="55"/>
    </location>
</feature>
<evidence type="ECO:0000259" key="5">
    <source>
        <dbReference type="PROSITE" id="PS50995"/>
    </source>
</evidence>
<keyword evidence="3" id="KW-0804">Transcription</keyword>
<dbReference type="OrthoDB" id="3696090at2"/>